<dbReference type="Proteomes" id="UP000886998">
    <property type="component" value="Unassembled WGS sequence"/>
</dbReference>
<keyword evidence="1" id="KW-1133">Transmembrane helix</keyword>
<dbReference type="OrthoDB" id="10337637at2759"/>
<evidence type="ECO:0000313" key="2">
    <source>
        <dbReference type="EMBL" id="GFY49004.1"/>
    </source>
</evidence>
<reference evidence="2" key="1">
    <citation type="submission" date="2020-08" db="EMBL/GenBank/DDBJ databases">
        <title>Multicomponent nature underlies the extraordinary mechanical properties of spider dragline silk.</title>
        <authorList>
            <person name="Kono N."/>
            <person name="Nakamura H."/>
            <person name="Mori M."/>
            <person name="Yoshida Y."/>
            <person name="Ohtoshi R."/>
            <person name="Malay A.D."/>
            <person name="Moran D.A.P."/>
            <person name="Tomita M."/>
            <person name="Numata K."/>
            <person name="Arakawa K."/>
        </authorList>
    </citation>
    <scope>NUCLEOTIDE SEQUENCE</scope>
</reference>
<name>A0A8X6XAJ1_9ARAC</name>
<dbReference type="EMBL" id="BMAV01006751">
    <property type="protein sequence ID" value="GFY49004.1"/>
    <property type="molecule type" value="Genomic_DNA"/>
</dbReference>
<keyword evidence="3" id="KW-1185">Reference proteome</keyword>
<organism evidence="2 3">
    <name type="scientific">Trichonephila inaurata madagascariensis</name>
    <dbReference type="NCBI Taxonomy" id="2747483"/>
    <lineage>
        <taxon>Eukaryota</taxon>
        <taxon>Metazoa</taxon>
        <taxon>Ecdysozoa</taxon>
        <taxon>Arthropoda</taxon>
        <taxon>Chelicerata</taxon>
        <taxon>Arachnida</taxon>
        <taxon>Araneae</taxon>
        <taxon>Araneomorphae</taxon>
        <taxon>Entelegynae</taxon>
        <taxon>Araneoidea</taxon>
        <taxon>Nephilidae</taxon>
        <taxon>Trichonephila</taxon>
        <taxon>Trichonephila inaurata</taxon>
    </lineage>
</organism>
<comment type="caution">
    <text evidence="2">The sequence shown here is derived from an EMBL/GenBank/DDBJ whole genome shotgun (WGS) entry which is preliminary data.</text>
</comment>
<feature type="transmembrane region" description="Helical" evidence="1">
    <location>
        <begin position="111"/>
        <end position="127"/>
    </location>
</feature>
<accession>A0A8X6XAJ1</accession>
<sequence>MAFIRKNITKECKTVHCRALDFAKKIAGLISHLNGLKWDIPNLDEEDLRDFRRNDGKLVWQYFLSFGRRFAKNIKYSPKVWVLTEENFENRLHALMQEIGYHKRNFGKKDLFLFCAQILVIATWFIKHNIQNLMDIVIDVVYNIILRMFKNTSMYGLSW</sequence>
<evidence type="ECO:0000313" key="3">
    <source>
        <dbReference type="Proteomes" id="UP000886998"/>
    </source>
</evidence>
<evidence type="ECO:0000256" key="1">
    <source>
        <dbReference type="SAM" id="Phobius"/>
    </source>
</evidence>
<keyword evidence="1" id="KW-0812">Transmembrane</keyword>
<proteinExistence type="predicted"/>
<gene>
    <name evidence="2" type="ORF">TNIN_437191</name>
</gene>
<keyword evidence="1" id="KW-0472">Membrane</keyword>
<protein>
    <submittedName>
        <fullName evidence="2">Uncharacterized protein</fullName>
    </submittedName>
</protein>
<dbReference type="AlphaFoldDB" id="A0A8X6XAJ1"/>